<accession>A0A4E0QV99</accession>
<sequence>MKVSFSELDLKQLTKISQWITNGKWVEELIDICQGISLSVPNQEFPLIYAGVLLARNNQVDNAIKVLRLCQSSVFGKTLAEYLSETHSFSKRVKTFKEAKPYDAWMQTEIYQSIRAGVLEMVKHFAKQNPPHSLDEPTIIDIGPGNGILTVEIVKQLQQVYPLRGLHLILIEPSEEMMALAIQHCQASIPMPVQITPLCNCTLQSLTSKDQKIIQEHQPIWFINASLSLHHIPRELKVPNMEILNSISTSLLMTEIDENLEELEDGSPELIHTVNEIYSNAIQEVLNINSASVLDKKSCIDSFFLADAITVLKNIQELRVEHWISNSQWQDVAKYAGFKVVKTTPIVSSIPFFTLELKNQPTSDGLN</sequence>
<keyword evidence="2" id="KW-1185">Reference proteome</keyword>
<organism evidence="1 2">
    <name type="scientific">Candidatus Thiomargarita nelsonii</name>
    <dbReference type="NCBI Taxonomy" id="1003181"/>
    <lineage>
        <taxon>Bacteria</taxon>
        <taxon>Pseudomonadati</taxon>
        <taxon>Pseudomonadota</taxon>
        <taxon>Gammaproteobacteria</taxon>
        <taxon>Thiotrichales</taxon>
        <taxon>Thiotrichaceae</taxon>
        <taxon>Thiomargarita</taxon>
    </lineage>
</organism>
<dbReference type="InterPro" id="IPR029063">
    <property type="entry name" value="SAM-dependent_MTases_sf"/>
</dbReference>
<name>A0A4E0QV99_9GAMM</name>
<reference evidence="1 2" key="1">
    <citation type="journal article" date="2016" name="Front. Microbiol.">
        <title>Single-Cell (Meta-)Genomics of a Dimorphic Candidatus Thiomargarita nelsonii Reveals Genomic Plasticity.</title>
        <authorList>
            <person name="Flood B.E."/>
            <person name="Fliss P."/>
            <person name="Jones D.S."/>
            <person name="Dick G.J."/>
            <person name="Jain S."/>
            <person name="Kaster A.K."/>
            <person name="Winkel M."/>
            <person name="Mussmann M."/>
            <person name="Bailey J."/>
        </authorList>
    </citation>
    <scope>NUCLEOTIDE SEQUENCE [LARGE SCALE GENOMIC DNA]</scope>
    <source>
        <strain evidence="1">Hydrate Ridge</strain>
    </source>
</reference>
<protein>
    <submittedName>
        <fullName evidence="1">Uncharacterized protein</fullName>
    </submittedName>
</protein>
<dbReference type="SUPFAM" id="SSF53335">
    <property type="entry name" value="S-adenosyl-L-methionine-dependent methyltransferases"/>
    <property type="match status" value="1"/>
</dbReference>
<proteinExistence type="predicted"/>
<gene>
    <name evidence="1" type="ORF">PN36_15250</name>
</gene>
<evidence type="ECO:0000313" key="1">
    <source>
        <dbReference type="EMBL" id="TGO02955.1"/>
    </source>
</evidence>
<evidence type="ECO:0000313" key="2">
    <source>
        <dbReference type="Proteomes" id="UP000030428"/>
    </source>
</evidence>
<dbReference type="EMBL" id="JSZA02000055">
    <property type="protein sequence ID" value="TGO02955.1"/>
    <property type="molecule type" value="Genomic_DNA"/>
</dbReference>
<dbReference type="Proteomes" id="UP000030428">
    <property type="component" value="Unassembled WGS sequence"/>
</dbReference>
<dbReference type="Gene3D" id="3.40.50.150">
    <property type="entry name" value="Vaccinia Virus protein VP39"/>
    <property type="match status" value="1"/>
</dbReference>
<comment type="caution">
    <text evidence="1">The sequence shown here is derived from an EMBL/GenBank/DDBJ whole genome shotgun (WGS) entry which is preliminary data.</text>
</comment>
<dbReference type="AlphaFoldDB" id="A0A4E0QV99"/>